<sequence length="80" mass="9694">DRQKPIDNFIVDFFCRDLMLAIEVDGYTHTFEEVADRDERKEQRLRELGVRIIRFRDEDVMNNIEGIMKEIKDRVKKHTP</sequence>
<reference evidence="2" key="1">
    <citation type="submission" date="2018-06" db="EMBL/GenBank/DDBJ databases">
        <authorList>
            <person name="Zhirakovskaya E."/>
        </authorList>
    </citation>
    <scope>NUCLEOTIDE SEQUENCE</scope>
</reference>
<protein>
    <recommendedName>
        <fullName evidence="1">DUF559 domain-containing protein</fullName>
    </recommendedName>
</protein>
<dbReference type="AlphaFoldDB" id="A0A3B1DEF3"/>
<dbReference type="Pfam" id="PF04480">
    <property type="entry name" value="DUF559"/>
    <property type="match status" value="1"/>
</dbReference>
<organism evidence="2">
    <name type="scientific">hydrothermal vent metagenome</name>
    <dbReference type="NCBI Taxonomy" id="652676"/>
    <lineage>
        <taxon>unclassified sequences</taxon>
        <taxon>metagenomes</taxon>
        <taxon>ecological metagenomes</taxon>
    </lineage>
</organism>
<gene>
    <name evidence="2" type="ORF">MNBD_NITROSPIRAE03-508</name>
</gene>
<dbReference type="InterPro" id="IPR047216">
    <property type="entry name" value="Endonuclease_DUF559_bact"/>
</dbReference>
<evidence type="ECO:0000313" key="2">
    <source>
        <dbReference type="EMBL" id="VAX30105.1"/>
    </source>
</evidence>
<dbReference type="SUPFAM" id="SSF52980">
    <property type="entry name" value="Restriction endonuclease-like"/>
    <property type="match status" value="1"/>
</dbReference>
<feature type="domain" description="DUF559" evidence="1">
    <location>
        <begin position="2"/>
        <end position="75"/>
    </location>
</feature>
<proteinExistence type="predicted"/>
<dbReference type="Gene3D" id="3.40.960.10">
    <property type="entry name" value="VSR Endonuclease"/>
    <property type="match status" value="1"/>
</dbReference>
<name>A0A3B1DEF3_9ZZZZ</name>
<dbReference type="InterPro" id="IPR011335">
    <property type="entry name" value="Restrct_endonuc-II-like"/>
</dbReference>
<dbReference type="PANTHER" id="PTHR38590:SF1">
    <property type="entry name" value="BLL0828 PROTEIN"/>
    <property type="match status" value="1"/>
</dbReference>
<evidence type="ECO:0000259" key="1">
    <source>
        <dbReference type="Pfam" id="PF04480"/>
    </source>
</evidence>
<dbReference type="InterPro" id="IPR007569">
    <property type="entry name" value="DUF559"/>
</dbReference>
<dbReference type="PANTHER" id="PTHR38590">
    <property type="entry name" value="BLL0828 PROTEIN"/>
    <property type="match status" value="1"/>
</dbReference>
<feature type="non-terminal residue" evidence="2">
    <location>
        <position position="1"/>
    </location>
</feature>
<dbReference type="EMBL" id="UOGI01000068">
    <property type="protein sequence ID" value="VAX30105.1"/>
    <property type="molecule type" value="Genomic_DNA"/>
</dbReference>
<accession>A0A3B1DEF3</accession>